<dbReference type="GeneID" id="139031542"/>
<reference evidence="3" key="2">
    <citation type="submission" date="2025-08" db="UniProtKB">
        <authorList>
            <consortium name="RefSeq"/>
        </authorList>
    </citation>
    <scope>IDENTIFICATION</scope>
    <source>
        <tissue evidence="3">Tongue muscle</tissue>
    </source>
</reference>
<evidence type="ECO:0000256" key="1">
    <source>
        <dbReference type="SAM" id="MobiDB-lite"/>
    </source>
</evidence>
<keyword evidence="2" id="KW-1185">Reference proteome</keyword>
<sequence length="126" mass="13165">MALSSGESFPQLIYFLGKVLRSVAKLSGPGPGVPRPPTARSSPHPALSSPPPTTRPPIRAPPPRSPAPAQTSTRALRTPEVNPSLPPRPRAPPPDPRAAGSKVNTKERRRPDGAAADSPSRSPGRV</sequence>
<name>A0ABM4HBU8_ODOVR</name>
<accession>A0ABM4HBU8</accession>
<feature type="compositionally biased region" description="Pro residues" evidence="1">
    <location>
        <begin position="48"/>
        <end position="66"/>
    </location>
</feature>
<proteinExistence type="predicted"/>
<organism evidence="2 3">
    <name type="scientific">Odocoileus virginianus</name>
    <name type="common">White-tailed deer</name>
    <dbReference type="NCBI Taxonomy" id="9874"/>
    <lineage>
        <taxon>Eukaryota</taxon>
        <taxon>Metazoa</taxon>
        <taxon>Chordata</taxon>
        <taxon>Craniata</taxon>
        <taxon>Vertebrata</taxon>
        <taxon>Euteleostomi</taxon>
        <taxon>Mammalia</taxon>
        <taxon>Eutheria</taxon>
        <taxon>Laurasiatheria</taxon>
        <taxon>Artiodactyla</taxon>
        <taxon>Ruminantia</taxon>
        <taxon>Pecora</taxon>
        <taxon>Cervidae</taxon>
        <taxon>Odocoileinae</taxon>
        <taxon>Odocoileus</taxon>
    </lineage>
</organism>
<feature type="compositionally biased region" description="Pro residues" evidence="1">
    <location>
        <begin position="84"/>
        <end position="96"/>
    </location>
</feature>
<gene>
    <name evidence="3" type="primary">LOC139031542</name>
</gene>
<dbReference type="Proteomes" id="UP001652640">
    <property type="component" value="Chromosome 2"/>
</dbReference>
<reference evidence="2" key="1">
    <citation type="journal article" date="2022" name="J. Hered.">
        <title>A De Novo Chromosome-Level Genome Assembly of the White-Tailed Deer, Odocoileus Virginianus.</title>
        <authorList>
            <person name="London E.W."/>
            <person name="Roca A.L."/>
            <person name="Novakofski J.E."/>
            <person name="Mateus-Pinilla N.E."/>
        </authorList>
    </citation>
    <scope>NUCLEOTIDE SEQUENCE [LARGE SCALE GENOMIC DNA]</scope>
</reference>
<feature type="region of interest" description="Disordered" evidence="1">
    <location>
        <begin position="24"/>
        <end position="126"/>
    </location>
</feature>
<dbReference type="RefSeq" id="XP_070313044.1">
    <property type="nucleotide sequence ID" value="XM_070456943.1"/>
</dbReference>
<protein>
    <submittedName>
        <fullName evidence="3">Uncharacterized protein</fullName>
    </submittedName>
</protein>
<evidence type="ECO:0000313" key="2">
    <source>
        <dbReference type="Proteomes" id="UP001652640"/>
    </source>
</evidence>
<evidence type="ECO:0000313" key="3">
    <source>
        <dbReference type="RefSeq" id="XP_070313044.1"/>
    </source>
</evidence>